<proteinExistence type="predicted"/>
<name>A0AAV5MY26_9ROSI</name>
<sequence>LCDELTLVDCQVYSQTMPLTY</sequence>
<dbReference type="EMBL" id="BPVZ01001805">
    <property type="protein sequence ID" value="GKV53738.1"/>
    <property type="molecule type" value="Genomic_DNA"/>
</dbReference>
<accession>A0AAV5MY26</accession>
<dbReference type="AlphaFoldDB" id="A0AAV5MY26"/>
<feature type="non-terminal residue" evidence="1">
    <location>
        <position position="1"/>
    </location>
</feature>
<keyword evidence="2" id="KW-1185">Reference proteome</keyword>
<gene>
    <name evidence="1" type="ORF">SLEP1_g60255</name>
</gene>
<dbReference type="Proteomes" id="UP001054252">
    <property type="component" value="Unassembled WGS sequence"/>
</dbReference>
<organism evidence="1 2">
    <name type="scientific">Rubroshorea leprosula</name>
    <dbReference type="NCBI Taxonomy" id="152421"/>
    <lineage>
        <taxon>Eukaryota</taxon>
        <taxon>Viridiplantae</taxon>
        <taxon>Streptophyta</taxon>
        <taxon>Embryophyta</taxon>
        <taxon>Tracheophyta</taxon>
        <taxon>Spermatophyta</taxon>
        <taxon>Magnoliopsida</taxon>
        <taxon>eudicotyledons</taxon>
        <taxon>Gunneridae</taxon>
        <taxon>Pentapetalae</taxon>
        <taxon>rosids</taxon>
        <taxon>malvids</taxon>
        <taxon>Malvales</taxon>
        <taxon>Dipterocarpaceae</taxon>
        <taxon>Rubroshorea</taxon>
    </lineage>
</organism>
<evidence type="ECO:0000313" key="1">
    <source>
        <dbReference type="EMBL" id="GKV53738.1"/>
    </source>
</evidence>
<evidence type="ECO:0000313" key="2">
    <source>
        <dbReference type="Proteomes" id="UP001054252"/>
    </source>
</evidence>
<reference evidence="1 2" key="1">
    <citation type="journal article" date="2021" name="Commun. Biol.">
        <title>The genome of Shorea leprosula (Dipterocarpaceae) highlights the ecological relevance of drought in aseasonal tropical rainforests.</title>
        <authorList>
            <person name="Ng K.K.S."/>
            <person name="Kobayashi M.J."/>
            <person name="Fawcett J.A."/>
            <person name="Hatakeyama M."/>
            <person name="Paape T."/>
            <person name="Ng C.H."/>
            <person name="Ang C.C."/>
            <person name="Tnah L.H."/>
            <person name="Lee C.T."/>
            <person name="Nishiyama T."/>
            <person name="Sese J."/>
            <person name="O'Brien M.J."/>
            <person name="Copetti D."/>
            <person name="Mohd Noor M.I."/>
            <person name="Ong R.C."/>
            <person name="Putra M."/>
            <person name="Sireger I.Z."/>
            <person name="Indrioko S."/>
            <person name="Kosugi Y."/>
            <person name="Izuno A."/>
            <person name="Isagi Y."/>
            <person name="Lee S.L."/>
            <person name="Shimizu K.K."/>
        </authorList>
    </citation>
    <scope>NUCLEOTIDE SEQUENCE [LARGE SCALE GENOMIC DNA]</scope>
    <source>
        <strain evidence="1">214</strain>
    </source>
</reference>
<comment type="caution">
    <text evidence="1">The sequence shown here is derived from an EMBL/GenBank/DDBJ whole genome shotgun (WGS) entry which is preliminary data.</text>
</comment>
<protein>
    <submittedName>
        <fullName evidence="1">Uncharacterized protein</fullName>
    </submittedName>
</protein>